<organism evidence="2 3">
    <name type="scientific">Streptomyces microflavus</name>
    <name type="common">Streptomyces lipmanii</name>
    <dbReference type="NCBI Taxonomy" id="1919"/>
    <lineage>
        <taxon>Bacteria</taxon>
        <taxon>Bacillati</taxon>
        <taxon>Actinomycetota</taxon>
        <taxon>Actinomycetes</taxon>
        <taxon>Kitasatosporales</taxon>
        <taxon>Streptomycetaceae</taxon>
        <taxon>Streptomyces</taxon>
    </lineage>
</organism>
<protein>
    <recommendedName>
        <fullName evidence="1">Methyltransferase domain-containing protein</fullName>
    </recommendedName>
</protein>
<dbReference type="CDD" id="cd02440">
    <property type="entry name" value="AdoMet_MTases"/>
    <property type="match status" value="1"/>
</dbReference>
<feature type="domain" description="Methyltransferase" evidence="1">
    <location>
        <begin position="39"/>
        <end position="131"/>
    </location>
</feature>
<name>A0A7J0CM95_STRMI</name>
<dbReference type="InterPro" id="IPR041698">
    <property type="entry name" value="Methyltransf_25"/>
</dbReference>
<dbReference type="Pfam" id="PF13649">
    <property type="entry name" value="Methyltransf_25"/>
    <property type="match status" value="1"/>
</dbReference>
<evidence type="ECO:0000259" key="1">
    <source>
        <dbReference type="Pfam" id="PF13649"/>
    </source>
</evidence>
<dbReference type="Proteomes" id="UP000498740">
    <property type="component" value="Unassembled WGS sequence"/>
</dbReference>
<dbReference type="EMBL" id="BLWD01000001">
    <property type="protein sequence ID" value="GFN03620.1"/>
    <property type="molecule type" value="Genomic_DNA"/>
</dbReference>
<dbReference type="SUPFAM" id="SSF53335">
    <property type="entry name" value="S-adenosyl-L-methionine-dependent methyltransferases"/>
    <property type="match status" value="1"/>
</dbReference>
<dbReference type="RefSeq" id="WP_051821643.1">
    <property type="nucleotide sequence ID" value="NZ_BMUG01000001.1"/>
</dbReference>
<reference evidence="2 3" key="1">
    <citation type="submission" date="2020-05" db="EMBL/GenBank/DDBJ databases">
        <title>Whole genome shotgun sequence of Streptomyces microflavus NBRC 13062.</title>
        <authorList>
            <person name="Komaki H."/>
            <person name="Tamura T."/>
        </authorList>
    </citation>
    <scope>NUCLEOTIDE SEQUENCE [LARGE SCALE GENOMIC DNA]</scope>
    <source>
        <strain evidence="2 3">NBRC 13062</strain>
    </source>
</reference>
<evidence type="ECO:0000313" key="3">
    <source>
        <dbReference type="Proteomes" id="UP000498740"/>
    </source>
</evidence>
<evidence type="ECO:0000313" key="2">
    <source>
        <dbReference type="EMBL" id="GFN03620.1"/>
    </source>
</evidence>
<gene>
    <name evidence="2" type="ORF">Smic_21760</name>
</gene>
<sequence length="259" mass="28685">MNDHDAYWSAYHYQAVADKLSGISRRLVQEADITSRHRVLDVACATGNAAIYAAQRGAAVTGLDFDPMMVRAAGQRRDRLRMSVRFQQGDAAEMQFADASFDRVLSTYGSMFAPQAEAAATEMLRVCHPDGMIVMANWNPESVITAMFQTLHELHPAAESIRRIARMWGTATGLRRLFGPTPRIHTNICHYHVPATADELASIFADHFGPALRVVEELGESAREQIREKLLHLFTQHTVAAPDGNGVCVDYLYAKISPA</sequence>
<dbReference type="PANTHER" id="PTHR43591:SF24">
    <property type="entry name" value="2-METHOXY-6-POLYPRENYL-1,4-BENZOQUINOL METHYLASE, MITOCHONDRIAL"/>
    <property type="match status" value="1"/>
</dbReference>
<comment type="caution">
    <text evidence="2">The sequence shown here is derived from an EMBL/GenBank/DDBJ whole genome shotgun (WGS) entry which is preliminary data.</text>
</comment>
<dbReference type="InterPro" id="IPR029063">
    <property type="entry name" value="SAM-dependent_MTases_sf"/>
</dbReference>
<proteinExistence type="predicted"/>
<accession>A0A7J0CM95</accession>
<dbReference type="AlphaFoldDB" id="A0A7J0CM95"/>
<dbReference type="PANTHER" id="PTHR43591">
    <property type="entry name" value="METHYLTRANSFERASE"/>
    <property type="match status" value="1"/>
</dbReference>
<dbReference type="Gene3D" id="3.40.50.150">
    <property type="entry name" value="Vaccinia Virus protein VP39"/>
    <property type="match status" value="1"/>
</dbReference>
<dbReference type="GO" id="GO:0008168">
    <property type="term" value="F:methyltransferase activity"/>
    <property type="evidence" value="ECO:0007669"/>
    <property type="project" value="TreeGrafter"/>
</dbReference>